<dbReference type="HOGENOM" id="CLU_061945_0_0_2"/>
<evidence type="ECO:0000256" key="1">
    <source>
        <dbReference type="SAM" id="Phobius"/>
    </source>
</evidence>
<organism evidence="2 3">
    <name type="scientific">Methanoregula formicica (strain DSM 22288 / NBRC 105244 / SMSP)</name>
    <dbReference type="NCBI Taxonomy" id="593750"/>
    <lineage>
        <taxon>Archaea</taxon>
        <taxon>Methanobacteriati</taxon>
        <taxon>Methanobacteriota</taxon>
        <taxon>Stenosarchaea group</taxon>
        <taxon>Methanomicrobia</taxon>
        <taxon>Methanomicrobiales</taxon>
        <taxon>Methanoregulaceae</taxon>
        <taxon>Methanoregula</taxon>
    </lineage>
</organism>
<gene>
    <name evidence="2" type="ordered locus">Metfor_2515</name>
</gene>
<keyword evidence="1" id="KW-0812">Transmembrane</keyword>
<proteinExistence type="predicted"/>
<dbReference type="Proteomes" id="UP000010824">
    <property type="component" value="Chromosome"/>
</dbReference>
<reference evidence="3" key="1">
    <citation type="submission" date="2011-12" db="EMBL/GenBank/DDBJ databases">
        <title>Complete sequence of Methanoregula formicicum SMSP.</title>
        <authorList>
            <person name="Lucas S."/>
            <person name="Han J."/>
            <person name="Lapidus A."/>
            <person name="Cheng J.-F."/>
            <person name="Goodwin L."/>
            <person name="Pitluck S."/>
            <person name="Peters L."/>
            <person name="Ovchinnikova G."/>
            <person name="Teshima H."/>
            <person name="Detter J.C."/>
            <person name="Han C."/>
            <person name="Tapia R."/>
            <person name="Land M."/>
            <person name="Hauser L."/>
            <person name="Kyrpides N."/>
            <person name="Ivanova N."/>
            <person name="Pagani I."/>
            <person name="Imachi H."/>
            <person name="Tamaki H."/>
            <person name="Sekiguchi Y."/>
            <person name="Kamagata Y."/>
            <person name="Cadillo-Quiroz H."/>
            <person name="Zinder S."/>
            <person name="Liu W.-T."/>
            <person name="Woyke T."/>
        </authorList>
    </citation>
    <scope>NUCLEOTIDE SEQUENCE [LARGE SCALE GENOMIC DNA]</scope>
    <source>
        <strain evidence="3">DSM 22288 / NBRC 105244 / SMSP</strain>
    </source>
</reference>
<feature type="transmembrane region" description="Helical" evidence="1">
    <location>
        <begin position="345"/>
        <end position="368"/>
    </location>
</feature>
<dbReference type="eggNOG" id="arCOG03888">
    <property type="taxonomic scope" value="Archaea"/>
</dbReference>
<keyword evidence="1" id="KW-0472">Membrane</keyword>
<keyword evidence="1" id="KW-1133">Transmembrane helix</keyword>
<name>L0HKA9_METFS</name>
<keyword evidence="3" id="KW-1185">Reference proteome</keyword>
<dbReference type="EMBL" id="CP003167">
    <property type="protein sequence ID" value="AGB03509.1"/>
    <property type="molecule type" value="Genomic_DNA"/>
</dbReference>
<dbReference type="AlphaFoldDB" id="L0HKA9"/>
<accession>L0HKA9</accession>
<protein>
    <submittedName>
        <fullName evidence="2">Uncharacterized protein</fullName>
    </submittedName>
</protein>
<dbReference type="STRING" id="593750.Metfor_2515"/>
<dbReference type="InParanoid" id="L0HKA9"/>
<evidence type="ECO:0000313" key="2">
    <source>
        <dbReference type="EMBL" id="AGB03509.1"/>
    </source>
</evidence>
<sequence length="378" mass="40016" precursor="true">MKVTKIIILAVVALFFCIPAVSAFSVEGMTIEPSGSLTPGTTVTASFKIGFSASSSLTFPEGSDLVMTTDLKDPSWSYTILLNDVENPRNPVGGKTLELSGFELSYPSDVSEVIRVTLKGTAPSVDATSEKTILNVKEVDSNGNTVASSAVTKTALVINTGDVSKQVSEKNSNLQALQAQIDEKSAMGVDTSSAEAYFNDAQSKISTASSRPATQYTEAIADLTSAQTSIDAGNTAVELAWAEMEVASAQVPIDRVDGVIAWFKGNQSTASDTQLSAIVAKRESAVTYLSNANDAINSGNYQQARTKAAEAFAKANESYTDALVRQKQLSSGFQFPNILPSNIKLPGGIFLIIGIIVVVLVVVGVIIYRRRSSWDELG</sequence>
<evidence type="ECO:0000313" key="3">
    <source>
        <dbReference type="Proteomes" id="UP000010824"/>
    </source>
</evidence>
<dbReference type="KEGG" id="mfo:Metfor_2515"/>
<reference evidence="2 3" key="2">
    <citation type="journal article" date="2014" name="Genome Announc.">
        <title>Complete Genome Sequence of Methanoregula formicica SMSPT, a Mesophilic Hydrogenotrophic Methanogen Isolated from a Methanogenic Upflow Anaerobic Sludge Blanket Reactor.</title>
        <authorList>
            <person name="Yamamoto K."/>
            <person name="Tamaki H."/>
            <person name="Cadillo-Quiroz H."/>
            <person name="Imachi H."/>
            <person name="Kyrpides N."/>
            <person name="Woyke T."/>
            <person name="Goodwin L."/>
            <person name="Zinder S.H."/>
            <person name="Kamagata Y."/>
            <person name="Liu W.T."/>
        </authorList>
    </citation>
    <scope>NUCLEOTIDE SEQUENCE [LARGE SCALE GENOMIC DNA]</scope>
    <source>
        <strain evidence="3">DSM 22288 / NBRC 105244 / SMSP</strain>
    </source>
</reference>